<feature type="region of interest" description="Disordered" evidence="2">
    <location>
        <begin position="261"/>
        <end position="370"/>
    </location>
</feature>
<feature type="region of interest" description="Disordered" evidence="2">
    <location>
        <begin position="450"/>
        <end position="470"/>
    </location>
</feature>
<feature type="compositionally biased region" description="Polar residues" evidence="2">
    <location>
        <begin position="285"/>
        <end position="297"/>
    </location>
</feature>
<evidence type="ECO:0000313" key="4">
    <source>
        <dbReference type="Proteomes" id="UP000015103"/>
    </source>
</evidence>
<accession>T1IAU2</accession>
<dbReference type="GO" id="GO:0005634">
    <property type="term" value="C:nucleus"/>
    <property type="evidence" value="ECO:0007669"/>
    <property type="project" value="UniProtKB-UniRule"/>
</dbReference>
<keyword evidence="4" id="KW-1185">Reference proteome</keyword>
<dbReference type="InterPro" id="IPR050140">
    <property type="entry name" value="SRY-related_HMG-box_TF-like"/>
</dbReference>
<feature type="region of interest" description="Disordered" evidence="2">
    <location>
        <begin position="103"/>
        <end position="175"/>
    </location>
</feature>
<feature type="compositionally biased region" description="Basic residues" evidence="2">
    <location>
        <begin position="450"/>
        <end position="461"/>
    </location>
</feature>
<dbReference type="HOGENOM" id="CLU_489466_0_0_1"/>
<organism evidence="3 4">
    <name type="scientific">Rhodnius prolixus</name>
    <name type="common">Triatomid bug</name>
    <dbReference type="NCBI Taxonomy" id="13249"/>
    <lineage>
        <taxon>Eukaryota</taxon>
        <taxon>Metazoa</taxon>
        <taxon>Ecdysozoa</taxon>
        <taxon>Arthropoda</taxon>
        <taxon>Hexapoda</taxon>
        <taxon>Insecta</taxon>
        <taxon>Pterygota</taxon>
        <taxon>Neoptera</taxon>
        <taxon>Paraneoptera</taxon>
        <taxon>Hemiptera</taxon>
        <taxon>Heteroptera</taxon>
        <taxon>Panheteroptera</taxon>
        <taxon>Cimicomorpha</taxon>
        <taxon>Reduviidae</taxon>
        <taxon>Triatominae</taxon>
        <taxon>Rhodnius</taxon>
    </lineage>
</organism>
<dbReference type="PANTHER" id="PTHR10270:SF317">
    <property type="entry name" value="TRANSCRIPTION FACTOR SOX-15-RELATED"/>
    <property type="match status" value="1"/>
</dbReference>
<dbReference type="EnsemblMetazoa" id="RPRC013413-RA">
    <property type="protein sequence ID" value="RPRC013413-PA"/>
    <property type="gene ID" value="RPRC013413"/>
</dbReference>
<dbReference type="STRING" id="13249.T1IAU2"/>
<dbReference type="AlphaFoldDB" id="T1IAU2"/>
<dbReference type="GO" id="GO:0001228">
    <property type="term" value="F:DNA-binding transcription activator activity, RNA polymerase II-specific"/>
    <property type="evidence" value="ECO:0007669"/>
    <property type="project" value="TreeGrafter"/>
</dbReference>
<dbReference type="InParanoid" id="T1IAU2"/>
<evidence type="ECO:0000256" key="1">
    <source>
        <dbReference type="ARBA" id="ARBA00023125"/>
    </source>
</evidence>
<dbReference type="GO" id="GO:0030154">
    <property type="term" value="P:cell differentiation"/>
    <property type="evidence" value="ECO:0007669"/>
    <property type="project" value="TreeGrafter"/>
</dbReference>
<feature type="compositionally biased region" description="Basic residues" evidence="2">
    <location>
        <begin position="108"/>
        <end position="119"/>
    </location>
</feature>
<dbReference type="PANTHER" id="PTHR10270">
    <property type="entry name" value="SOX TRANSCRIPTION FACTOR"/>
    <property type="match status" value="1"/>
</dbReference>
<name>T1IAU2_RHOPR</name>
<evidence type="ECO:0000256" key="2">
    <source>
        <dbReference type="SAM" id="MobiDB-lite"/>
    </source>
</evidence>
<proteinExistence type="predicted"/>
<protein>
    <submittedName>
        <fullName evidence="3">HMG box domain-containing protein</fullName>
    </submittedName>
</protein>
<dbReference type="Pfam" id="PF00505">
    <property type="entry name" value="HMG_box"/>
    <property type="match status" value="1"/>
</dbReference>
<dbReference type="PROSITE" id="PS50118">
    <property type="entry name" value="HMG_BOX_2"/>
    <property type="match status" value="1"/>
</dbReference>
<dbReference type="EMBL" id="ACPB03005104">
    <property type="status" value="NOT_ANNOTATED_CDS"/>
    <property type="molecule type" value="Genomic_DNA"/>
</dbReference>
<dbReference type="VEuPathDB" id="VectorBase:RPRC013413"/>
<reference evidence="3" key="1">
    <citation type="submission" date="2015-05" db="UniProtKB">
        <authorList>
            <consortium name="EnsemblMetazoa"/>
        </authorList>
    </citation>
    <scope>IDENTIFICATION</scope>
</reference>
<evidence type="ECO:0000313" key="3">
    <source>
        <dbReference type="EnsemblMetazoa" id="RPRC013413-PA"/>
    </source>
</evidence>
<feature type="compositionally biased region" description="Low complexity" evidence="2">
    <location>
        <begin position="395"/>
        <end position="406"/>
    </location>
</feature>
<keyword evidence="1" id="KW-0238">DNA-binding</keyword>
<feature type="region of interest" description="Disordered" evidence="2">
    <location>
        <begin position="486"/>
        <end position="511"/>
    </location>
</feature>
<dbReference type="InterPro" id="IPR036910">
    <property type="entry name" value="HMG_box_dom_sf"/>
</dbReference>
<dbReference type="Proteomes" id="UP000015103">
    <property type="component" value="Unassembled WGS sequence"/>
</dbReference>
<feature type="region of interest" description="Disordered" evidence="2">
    <location>
        <begin position="393"/>
        <end position="433"/>
    </location>
</feature>
<dbReference type="Gene3D" id="1.10.30.10">
    <property type="entry name" value="High mobility group box domain"/>
    <property type="match status" value="1"/>
</dbReference>
<dbReference type="OMA" id="HCCDEDC"/>
<dbReference type="InterPro" id="IPR009071">
    <property type="entry name" value="HMG_box_dom"/>
</dbReference>
<dbReference type="SUPFAM" id="SSF47095">
    <property type="entry name" value="HMG-box"/>
    <property type="match status" value="1"/>
</dbReference>
<dbReference type="EMBL" id="ACPB03005102">
    <property type="status" value="NOT_ANNOTATED_CDS"/>
    <property type="molecule type" value="Genomic_DNA"/>
</dbReference>
<dbReference type="GO" id="GO:0000978">
    <property type="term" value="F:RNA polymerase II cis-regulatory region sequence-specific DNA binding"/>
    <property type="evidence" value="ECO:0007669"/>
    <property type="project" value="TreeGrafter"/>
</dbReference>
<feature type="region of interest" description="Disordered" evidence="2">
    <location>
        <begin position="53"/>
        <end position="83"/>
    </location>
</feature>
<sequence length="557" mass="60101">MSKADKSRSAKRTDVVSQYYSYGNIWSRSAEFWRVIWNANNVCVVTLGYPQRRQEDPTRNGLVTEENCSNISSDRGKKWRSLTPQDRRPYVEEAERLRVVHMQEHPNYKYRPRRRKQTKRGCGGSGGAGSPTRPQPCQSADGGTPPPSYPHYAHTPDSSEAGSPGRLGVEDGCTGASPMDPAAAADYGRYENYRGYTYPQNNTISAMGVAKGMVMMCTNQRLLSTYEHSGIVTGTFYPPIATSQDEQNLGGGSAAAAAAAAASGGGSPSGRMYSSPGNGGGPANQRGNSATSGNTPTYYAPPPQYHGAASPYTTSTCQYGSRGDPEDRRYPSPSSSSSSGVLTAPMLPPSPQLLSAHTPTGPPPSSLYDVGDMEEFDKYLKYGSGGGMLGGQSIQAAAQHQQQHQQNTAAMGGSTQHHLLHSSSGAHSTDLDVDSNHNYQLMYYHQHAPAHLHHHHHHHHAPPPQHQHLADKTGANNHQAHMVSAGGYPSPPALVKTERTDEQNPSANSKQANNNLEDFSHILADFAGQPPDGSFEAYCHSFWLNRLMVLSILTTSD</sequence>
<dbReference type="EMBL" id="ACPB03005103">
    <property type="status" value="NOT_ANNOTATED_CDS"/>
    <property type="molecule type" value="Genomic_DNA"/>
</dbReference>
<feature type="compositionally biased region" description="Polar residues" evidence="2">
    <location>
        <begin position="407"/>
        <end position="416"/>
    </location>
</feature>
<dbReference type="eggNOG" id="KOG0527">
    <property type="taxonomic scope" value="Eukaryota"/>
</dbReference>